<feature type="domain" description="Solute-binding protein family 3/N-terminal" evidence="2">
    <location>
        <begin position="67"/>
        <end position="298"/>
    </location>
</feature>
<dbReference type="InterPro" id="IPR006311">
    <property type="entry name" value="TAT_signal"/>
</dbReference>
<dbReference type="RefSeq" id="WP_270163159.1">
    <property type="nucleotide sequence ID" value="NZ_CP089391.1"/>
</dbReference>
<dbReference type="Gene3D" id="3.40.190.10">
    <property type="entry name" value="Periplasmic binding protein-like II"/>
    <property type="match status" value="2"/>
</dbReference>
<evidence type="ECO:0000313" key="3">
    <source>
        <dbReference type="EMBL" id="WBL77868.1"/>
    </source>
</evidence>
<evidence type="ECO:0000256" key="1">
    <source>
        <dbReference type="ARBA" id="ARBA00022729"/>
    </source>
</evidence>
<proteinExistence type="predicted"/>
<dbReference type="Pfam" id="PF00497">
    <property type="entry name" value="SBP_bac_3"/>
    <property type="match status" value="1"/>
</dbReference>
<dbReference type="SMART" id="SM00062">
    <property type="entry name" value="PBPb"/>
    <property type="match status" value="1"/>
</dbReference>
<reference evidence="3" key="1">
    <citation type="submission" date="2021-12" db="EMBL/GenBank/DDBJ databases">
        <title>Bradyrhizobium xenonodulans sp. nov.</title>
        <authorList>
            <person name="Claassens R."/>
            <person name="Venter S.N."/>
            <person name="Beukes C.W."/>
            <person name="Stepkowski T."/>
            <person name="Steenkamp E.T."/>
        </authorList>
    </citation>
    <scope>NUCLEOTIDE SEQUENCE</scope>
    <source>
        <strain evidence="3">14AB</strain>
    </source>
</reference>
<dbReference type="NCBIfam" id="TIGR02995">
    <property type="entry name" value="ectoine_ehuB"/>
    <property type="match status" value="1"/>
</dbReference>
<keyword evidence="1" id="KW-0732">Signal</keyword>
<organism evidence="3 4">
    <name type="scientific">Bradyrhizobium xenonodulans</name>
    <dbReference type="NCBI Taxonomy" id="2736875"/>
    <lineage>
        <taxon>Bacteria</taxon>
        <taxon>Pseudomonadati</taxon>
        <taxon>Pseudomonadota</taxon>
        <taxon>Alphaproteobacteria</taxon>
        <taxon>Hyphomicrobiales</taxon>
        <taxon>Nitrobacteraceae</taxon>
        <taxon>Bradyrhizobium</taxon>
    </lineage>
</organism>
<protein>
    <submittedName>
        <fullName evidence="3">Ectoine/hydroxyectoine ABC transporter substrate-binding protein EhuB</fullName>
    </submittedName>
</protein>
<name>A0ABY7MJX7_9BRAD</name>
<dbReference type="SUPFAM" id="SSF53850">
    <property type="entry name" value="Periplasmic binding protein-like II"/>
    <property type="match status" value="1"/>
</dbReference>
<dbReference type="InterPro" id="IPR014337">
    <property type="entry name" value="Ectoine_EhuB"/>
</dbReference>
<dbReference type="Proteomes" id="UP001179614">
    <property type="component" value="Chromosome"/>
</dbReference>
<dbReference type="PROSITE" id="PS51318">
    <property type="entry name" value="TAT"/>
    <property type="match status" value="1"/>
</dbReference>
<dbReference type="EMBL" id="CP089391">
    <property type="protein sequence ID" value="WBL77868.1"/>
    <property type="molecule type" value="Genomic_DNA"/>
</dbReference>
<gene>
    <name evidence="3" type="primary">ehuB</name>
    <name evidence="3" type="ORF">I3J27_33590</name>
</gene>
<keyword evidence="4" id="KW-1185">Reference proteome</keyword>
<dbReference type="InterPro" id="IPR001638">
    <property type="entry name" value="Solute-binding_3/MltF_N"/>
</dbReference>
<evidence type="ECO:0000259" key="2">
    <source>
        <dbReference type="SMART" id="SM00062"/>
    </source>
</evidence>
<dbReference type="PANTHER" id="PTHR35936">
    <property type="entry name" value="MEMBRANE-BOUND LYTIC MUREIN TRANSGLYCOSYLASE F"/>
    <property type="match status" value="1"/>
</dbReference>
<sequence>MDNERPAPQERPQCIDLVGQFNRRGILRGAAAAMAITAVARSKIASAEGAVPANPNTTLGKAIASKSIKVGIAGLAGFGYLGADGKPTGIDVDVLRACMQSLGITNLEPVQTAFGSLIPGLNAGQFDAVAAGLVITKQRCSQVAFGDPAAWTGGAFIVRKGNPKKLHSWADVVRTEAIFATGTGSSDINMAKALGIPDSRILQFQQFGSNAAVAAGRADFTSAGKLVQVEYLKNNPNPNLEIVDADPVDASGNTIKYHSAVAFRPQDTDFRDAYNKELAKLKSSGQLLVLLGRYGLGENEVPKTTAAALCN</sequence>
<evidence type="ECO:0000313" key="4">
    <source>
        <dbReference type="Proteomes" id="UP001179614"/>
    </source>
</evidence>
<dbReference type="PANTHER" id="PTHR35936:SF17">
    <property type="entry name" value="ARGININE-BINDING EXTRACELLULAR PROTEIN ARTP"/>
    <property type="match status" value="1"/>
</dbReference>
<accession>A0ABY7MJX7</accession>